<name>A0A7R8VM36_TIMDO</name>
<dbReference type="GO" id="GO:0000479">
    <property type="term" value="P:endonucleolytic cleavage of tricistronic rRNA transcript (SSU-rRNA, 5.8S rRNA, LSU-rRNA)"/>
    <property type="evidence" value="ECO:0007669"/>
    <property type="project" value="TreeGrafter"/>
</dbReference>
<gene>
    <name evidence="3" type="ORF">TDIB3V08_LOCUS7244</name>
</gene>
<feature type="compositionally biased region" description="Basic and acidic residues" evidence="1">
    <location>
        <begin position="60"/>
        <end position="69"/>
    </location>
</feature>
<dbReference type="Pfam" id="PF04950">
    <property type="entry name" value="RIBIOP_C"/>
    <property type="match status" value="1"/>
</dbReference>
<reference evidence="3" key="1">
    <citation type="submission" date="2020-11" db="EMBL/GenBank/DDBJ databases">
        <authorList>
            <person name="Tran Van P."/>
        </authorList>
    </citation>
    <scope>NUCLEOTIDE SEQUENCE</scope>
</reference>
<dbReference type="InterPro" id="IPR007034">
    <property type="entry name" value="BMS1_TSR1_C"/>
</dbReference>
<dbReference type="GO" id="GO:0003924">
    <property type="term" value="F:GTPase activity"/>
    <property type="evidence" value="ECO:0007669"/>
    <property type="project" value="TreeGrafter"/>
</dbReference>
<evidence type="ECO:0000313" key="3">
    <source>
        <dbReference type="EMBL" id="CAD7201039.1"/>
    </source>
</evidence>
<evidence type="ECO:0000256" key="1">
    <source>
        <dbReference type="SAM" id="MobiDB-lite"/>
    </source>
</evidence>
<dbReference type="GO" id="GO:0034511">
    <property type="term" value="F:U3 snoRNA binding"/>
    <property type="evidence" value="ECO:0007669"/>
    <property type="project" value="TreeGrafter"/>
</dbReference>
<evidence type="ECO:0000259" key="2">
    <source>
        <dbReference type="SMART" id="SM01362"/>
    </source>
</evidence>
<feature type="region of interest" description="Disordered" evidence="1">
    <location>
        <begin position="60"/>
        <end position="80"/>
    </location>
</feature>
<accession>A0A7R8VM36</accession>
<dbReference type="AlphaFoldDB" id="A0A7R8VM36"/>
<dbReference type="PANTHER" id="PTHR12858:SF2">
    <property type="entry name" value="RIBOSOME BIOGENESIS PROTEIN BMS1 HOMOLOG"/>
    <property type="match status" value="1"/>
</dbReference>
<dbReference type="SMART" id="SM01362">
    <property type="entry name" value="DUF663"/>
    <property type="match status" value="1"/>
</dbReference>
<feature type="domain" description="Ribosome biogenesis protein BMS1/TSR1 C-terminal" evidence="2">
    <location>
        <begin position="72"/>
        <end position="369"/>
    </location>
</feature>
<protein>
    <recommendedName>
        <fullName evidence="2">Ribosome biogenesis protein BMS1/TSR1 C-terminal domain-containing protein</fullName>
    </recommendedName>
</protein>
<dbReference type="PANTHER" id="PTHR12858">
    <property type="entry name" value="RIBOSOME BIOGENESIS PROTEIN"/>
    <property type="match status" value="1"/>
</dbReference>
<dbReference type="EMBL" id="OA567989">
    <property type="protein sequence ID" value="CAD7201039.1"/>
    <property type="molecule type" value="Genomic_DNA"/>
</dbReference>
<dbReference type="GO" id="GO:0030686">
    <property type="term" value="C:90S preribosome"/>
    <property type="evidence" value="ECO:0007669"/>
    <property type="project" value="TreeGrafter"/>
</dbReference>
<sequence>MTKNGSHSGLTPVNARDLIRDCFVTGQWKHSEDAATLLKLDEASDDEMFGDFEDLETGEKHIAGDKGEVTDEEDTPQRSNKTLTKEQIAEKKCKLKEKFDAEYDDQEGGKSFYDELKKEVDQQAQLNKSEFEGLDDAVRVQLEGYRPGMYVRVEIEHAPCELITNFDPTYPLIVGGLQMGEENIGCIQVRLKKHRWHSKILKTQDPLIISLGWRRFQTLPIFSKLEDNLRHRLLKYTPEHVACIAHFWGPITPQSTGFLAIQDVATKQPGFRIAATGAVVELDKSAHVTKKLKLIGTPYKIYKKTAFIKGMFSSALEVAKFEGGKVRTVSGIRGQIKKGEVKPEGAFRATFEDKIVLSDIVFCRTWYQVDIPKFYTPVTSLLLPSEHKSLWQGMKTQGQLKREKGVRRDAELDSMYTPIHREEKVFKPLSIPRNLQKELPYKDKPKNGPVDQKKNLESQRIAVIREPHEQKSALVSFLRTCTGRATHPFYCLDRSTIHVLQAVCDKFPTVLSVYDNSSFYWLTWWPLSLTFSHANGKLPFLPLDKAREEWRVASLMKMLKMSYSHKLDQLKQATANRMAIHRKTIDREEKRKLARQRVLKKQVFRAKSKLESRDKTKPRHR</sequence>
<dbReference type="GO" id="GO:0005525">
    <property type="term" value="F:GTP binding"/>
    <property type="evidence" value="ECO:0007669"/>
    <property type="project" value="TreeGrafter"/>
</dbReference>
<proteinExistence type="predicted"/>
<dbReference type="InterPro" id="IPR039761">
    <property type="entry name" value="Bms1/Tsr1"/>
</dbReference>
<dbReference type="GO" id="GO:0000462">
    <property type="term" value="P:maturation of SSU-rRNA from tricistronic rRNA transcript (SSU-rRNA, 5.8S rRNA, LSU-rRNA)"/>
    <property type="evidence" value="ECO:0007669"/>
    <property type="project" value="TreeGrafter"/>
</dbReference>
<organism evidence="3">
    <name type="scientific">Timema douglasi</name>
    <name type="common">Walking stick</name>
    <dbReference type="NCBI Taxonomy" id="61478"/>
    <lineage>
        <taxon>Eukaryota</taxon>
        <taxon>Metazoa</taxon>
        <taxon>Ecdysozoa</taxon>
        <taxon>Arthropoda</taxon>
        <taxon>Hexapoda</taxon>
        <taxon>Insecta</taxon>
        <taxon>Pterygota</taxon>
        <taxon>Neoptera</taxon>
        <taxon>Polyneoptera</taxon>
        <taxon>Phasmatodea</taxon>
        <taxon>Timematodea</taxon>
        <taxon>Timematoidea</taxon>
        <taxon>Timematidae</taxon>
        <taxon>Timema</taxon>
    </lineage>
</organism>